<feature type="region of interest" description="Disordered" evidence="9">
    <location>
        <begin position="347"/>
        <end position="367"/>
    </location>
</feature>
<evidence type="ECO:0000313" key="15">
    <source>
        <dbReference type="Proteomes" id="UP000198844"/>
    </source>
</evidence>
<dbReference type="NCBIfam" id="TIGR01194">
    <property type="entry name" value="cyc_pep_trnsptr"/>
    <property type="match status" value="1"/>
</dbReference>
<dbReference type="Proteomes" id="UP000674425">
    <property type="component" value="Unassembled WGS sequence"/>
</dbReference>
<dbReference type="GO" id="GO:0005524">
    <property type="term" value="F:ATP binding"/>
    <property type="evidence" value="ECO:0007669"/>
    <property type="project" value="UniProtKB-KW"/>
</dbReference>
<evidence type="ECO:0000313" key="14">
    <source>
        <dbReference type="EMBL" id="SFT70826.1"/>
    </source>
</evidence>
<dbReference type="GO" id="GO:1904680">
    <property type="term" value="F:peptide transmembrane transporter activity"/>
    <property type="evidence" value="ECO:0007669"/>
    <property type="project" value="InterPro"/>
</dbReference>
<feature type="transmembrane region" description="Helical" evidence="10">
    <location>
        <begin position="122"/>
        <end position="144"/>
    </location>
</feature>
<keyword evidence="16" id="KW-1185">Reference proteome</keyword>
<dbReference type="PANTHER" id="PTHR24221">
    <property type="entry name" value="ATP-BINDING CASSETTE SUB-FAMILY B"/>
    <property type="match status" value="1"/>
</dbReference>
<dbReference type="SMART" id="SM00382">
    <property type="entry name" value="AAA"/>
    <property type="match status" value="1"/>
</dbReference>
<dbReference type="Gene3D" id="3.40.50.300">
    <property type="entry name" value="P-loop containing nucleotide triphosphate hydrolases"/>
    <property type="match status" value="1"/>
</dbReference>
<dbReference type="Pfam" id="PF00005">
    <property type="entry name" value="ABC_tran"/>
    <property type="match status" value="1"/>
</dbReference>
<dbReference type="PANTHER" id="PTHR24221:SF654">
    <property type="entry name" value="ATP-BINDING CASSETTE SUB-FAMILY B MEMBER 6"/>
    <property type="match status" value="1"/>
</dbReference>
<dbReference type="InterPro" id="IPR039421">
    <property type="entry name" value="Type_1_exporter"/>
</dbReference>
<dbReference type="GO" id="GO:0015833">
    <property type="term" value="P:peptide transport"/>
    <property type="evidence" value="ECO:0007669"/>
    <property type="project" value="InterPro"/>
</dbReference>
<keyword evidence="6 14" id="KW-0067">ATP-binding</keyword>
<evidence type="ECO:0000256" key="3">
    <source>
        <dbReference type="ARBA" id="ARBA00022519"/>
    </source>
</evidence>
<dbReference type="GO" id="GO:0005886">
    <property type="term" value="C:plasma membrane"/>
    <property type="evidence" value="ECO:0007669"/>
    <property type="project" value="UniProtKB-SubCell"/>
</dbReference>
<dbReference type="RefSeq" id="WP_093633374.1">
    <property type="nucleotide sequence ID" value="NZ_CAJNAU010000003.1"/>
</dbReference>
<dbReference type="SUPFAM" id="SSF52540">
    <property type="entry name" value="P-loop containing nucleoside triphosphate hydrolases"/>
    <property type="match status" value="1"/>
</dbReference>
<dbReference type="GO" id="GO:0034040">
    <property type="term" value="F:ATPase-coupled lipid transmembrane transporter activity"/>
    <property type="evidence" value="ECO:0007669"/>
    <property type="project" value="TreeGrafter"/>
</dbReference>
<dbReference type="SUPFAM" id="SSF90123">
    <property type="entry name" value="ABC transporter transmembrane region"/>
    <property type="match status" value="1"/>
</dbReference>
<keyword evidence="3" id="KW-0997">Cell inner membrane</keyword>
<evidence type="ECO:0000256" key="9">
    <source>
        <dbReference type="SAM" id="MobiDB-lite"/>
    </source>
</evidence>
<dbReference type="EMBL" id="CAJNAU010000003">
    <property type="protein sequence ID" value="CAE6702035.1"/>
    <property type="molecule type" value="Genomic_DNA"/>
</dbReference>
<dbReference type="FunFam" id="3.40.50.300:FF:001035">
    <property type="entry name" value="ABC transporter ATP-binding protein YojI"/>
    <property type="match status" value="1"/>
</dbReference>
<dbReference type="PROSITE" id="PS50929">
    <property type="entry name" value="ABC_TM1F"/>
    <property type="match status" value="1"/>
</dbReference>
<evidence type="ECO:0000256" key="2">
    <source>
        <dbReference type="ARBA" id="ARBA00022475"/>
    </source>
</evidence>
<evidence type="ECO:0000256" key="5">
    <source>
        <dbReference type="ARBA" id="ARBA00022741"/>
    </source>
</evidence>
<keyword evidence="8 10" id="KW-0472">Membrane</keyword>
<accession>A0A1I7A7E3</accession>
<evidence type="ECO:0000256" key="7">
    <source>
        <dbReference type="ARBA" id="ARBA00022989"/>
    </source>
</evidence>
<feature type="transmembrane region" description="Helical" evidence="10">
    <location>
        <begin position="12"/>
        <end position="36"/>
    </location>
</feature>
<name>A0A1I7A7E3_9BURK</name>
<evidence type="ECO:0000256" key="4">
    <source>
        <dbReference type="ARBA" id="ARBA00022692"/>
    </source>
</evidence>
<organism evidence="14 15">
    <name type="scientific">Paraburkholderia aspalathi</name>
    <dbReference type="NCBI Taxonomy" id="1324617"/>
    <lineage>
        <taxon>Bacteria</taxon>
        <taxon>Pseudomonadati</taxon>
        <taxon>Pseudomonadota</taxon>
        <taxon>Betaproteobacteria</taxon>
        <taxon>Burkholderiales</taxon>
        <taxon>Burkholderiaceae</taxon>
        <taxon>Paraburkholderia</taxon>
    </lineage>
</organism>
<dbReference type="InterPro" id="IPR003439">
    <property type="entry name" value="ABC_transporter-like_ATP-bd"/>
</dbReference>
<dbReference type="InterPro" id="IPR005898">
    <property type="entry name" value="Cyc_pep_transpt_SyrD/YojI"/>
</dbReference>
<sequence length="576" mass="63064">MLAELLRLLKRLWPITVLATTMGAASGIATAALLAVTNRTLHDGAAALPTLLWSFAGLCVLALAGEVISDIGNNLVGQRVIAMLRKNLCEKIMAAPIGQIEQFRSHRLITALNQDIDTISSFSFMFSSLAIATATIVGCLGYLFVLSPMLLVIALVAIALGSIVQTLARRVGIRRFGAAREAEDRLQKHYRSITEGAKELRLNGQRRSFVFEHELSGTIEAIFRLRVRAANVFVSANAFGSLLFFIVVGLMLTLQTWSPGADRTIITGFVLVLLYMKGPIQEIVGALPSIGRAQVAFQRIAELSARFSTREPSLVAGHKTGSPERLADVFDTIALAGAHYRFARPQDERDAPAADSGTSDTDSAGSGFELGPLSLTIERGETLFIVGENGCGKTTLIKLLLGLYQPDAGQLLLNGEAVRDEHLDDYRQLFSAVFSDYYLFDTLIPGEAALTAEAQKYLERLEIAHKVSVRDGAFTTTDLSTGQRKRLALVHAYLERRPVMVLDEWAADQDPTFRRIFYTEILPDLKRQGKTLIVISHDDRYFSAADRYIRLEEGRIVEEVRPVRVPAASQVAASAS</sequence>
<feature type="transmembrane region" description="Helical" evidence="10">
    <location>
        <begin position="51"/>
        <end position="76"/>
    </location>
</feature>
<dbReference type="InterPro" id="IPR003593">
    <property type="entry name" value="AAA+_ATPase"/>
</dbReference>
<protein>
    <submittedName>
        <fullName evidence="13">ABC transporter ATP-binding/permease protein YojI</fullName>
    </submittedName>
    <submittedName>
        <fullName evidence="14">Putative ATP-binding cassette transporter</fullName>
    </submittedName>
</protein>
<keyword evidence="4 10" id="KW-0812">Transmembrane</keyword>
<comment type="subcellular location">
    <subcellularLocation>
        <location evidence="1">Cell membrane</location>
        <topology evidence="1">Multi-pass membrane protein</topology>
    </subcellularLocation>
</comment>
<evidence type="ECO:0000259" key="12">
    <source>
        <dbReference type="PROSITE" id="PS50929"/>
    </source>
</evidence>
<evidence type="ECO:0000313" key="16">
    <source>
        <dbReference type="Proteomes" id="UP000674425"/>
    </source>
</evidence>
<dbReference type="OrthoDB" id="9760776at2"/>
<dbReference type="PROSITE" id="PS50893">
    <property type="entry name" value="ABC_TRANSPORTER_2"/>
    <property type="match status" value="1"/>
</dbReference>
<evidence type="ECO:0000259" key="11">
    <source>
        <dbReference type="PROSITE" id="PS50893"/>
    </source>
</evidence>
<keyword evidence="7 10" id="KW-1133">Transmembrane helix</keyword>
<feature type="transmembrane region" description="Helical" evidence="10">
    <location>
        <begin position="150"/>
        <end position="168"/>
    </location>
</feature>
<dbReference type="Gene3D" id="1.20.1560.10">
    <property type="entry name" value="ABC transporter type 1, transmembrane domain"/>
    <property type="match status" value="1"/>
</dbReference>
<dbReference type="InterPro" id="IPR036640">
    <property type="entry name" value="ABC1_TM_sf"/>
</dbReference>
<dbReference type="Pfam" id="PF00664">
    <property type="entry name" value="ABC_membrane"/>
    <property type="match status" value="1"/>
</dbReference>
<evidence type="ECO:0000313" key="13">
    <source>
        <dbReference type="EMBL" id="CAE6702035.1"/>
    </source>
</evidence>
<dbReference type="GO" id="GO:0016887">
    <property type="term" value="F:ATP hydrolysis activity"/>
    <property type="evidence" value="ECO:0007669"/>
    <property type="project" value="InterPro"/>
</dbReference>
<reference evidence="13 16" key="2">
    <citation type="submission" date="2021-02" db="EMBL/GenBank/DDBJ databases">
        <authorList>
            <person name="Vanwijnsberghe S."/>
        </authorList>
    </citation>
    <scope>NUCLEOTIDE SEQUENCE [LARGE SCALE GENOMIC DNA]</scope>
    <source>
        <strain evidence="13 16">R-69658</strain>
    </source>
</reference>
<dbReference type="CDD" id="cd03228">
    <property type="entry name" value="ABCC_MRP_Like"/>
    <property type="match status" value="1"/>
</dbReference>
<proteinExistence type="predicted"/>
<dbReference type="InterPro" id="IPR027417">
    <property type="entry name" value="P-loop_NTPase"/>
</dbReference>
<keyword evidence="5" id="KW-0547">Nucleotide-binding</keyword>
<dbReference type="GO" id="GO:0140359">
    <property type="term" value="F:ABC-type transporter activity"/>
    <property type="evidence" value="ECO:0007669"/>
    <property type="project" value="InterPro"/>
</dbReference>
<dbReference type="EMBL" id="FPBH01000003">
    <property type="protein sequence ID" value="SFT70826.1"/>
    <property type="molecule type" value="Genomic_DNA"/>
</dbReference>
<evidence type="ECO:0000256" key="6">
    <source>
        <dbReference type="ARBA" id="ARBA00022840"/>
    </source>
</evidence>
<feature type="transmembrane region" description="Helical" evidence="10">
    <location>
        <begin position="232"/>
        <end position="254"/>
    </location>
</feature>
<gene>
    <name evidence="13" type="primary">yojI</name>
    <name evidence="13" type="ORF">R69658_00510</name>
    <name evidence="14" type="ORF">SAMN05192563_1003139</name>
</gene>
<feature type="compositionally biased region" description="Low complexity" evidence="9">
    <location>
        <begin position="353"/>
        <end position="367"/>
    </location>
</feature>
<feature type="domain" description="ABC transporter" evidence="11">
    <location>
        <begin position="343"/>
        <end position="575"/>
    </location>
</feature>
<evidence type="ECO:0000256" key="1">
    <source>
        <dbReference type="ARBA" id="ARBA00004651"/>
    </source>
</evidence>
<dbReference type="AlphaFoldDB" id="A0A1I7A7E3"/>
<keyword evidence="2" id="KW-1003">Cell membrane</keyword>
<dbReference type="InterPro" id="IPR011527">
    <property type="entry name" value="ABC1_TM_dom"/>
</dbReference>
<dbReference type="Proteomes" id="UP000198844">
    <property type="component" value="Unassembled WGS sequence"/>
</dbReference>
<feature type="domain" description="ABC transmembrane type-1" evidence="12">
    <location>
        <begin position="17"/>
        <end position="292"/>
    </location>
</feature>
<evidence type="ECO:0000256" key="8">
    <source>
        <dbReference type="ARBA" id="ARBA00023136"/>
    </source>
</evidence>
<evidence type="ECO:0000256" key="10">
    <source>
        <dbReference type="SAM" id="Phobius"/>
    </source>
</evidence>
<reference evidence="14 15" key="1">
    <citation type="submission" date="2016-10" db="EMBL/GenBank/DDBJ databases">
        <authorList>
            <person name="de Groot N.N."/>
        </authorList>
    </citation>
    <scope>NUCLEOTIDE SEQUENCE [LARGE SCALE GENOMIC DNA]</scope>
    <source>
        <strain evidence="14 15">LMG 27731</strain>
    </source>
</reference>